<dbReference type="AlphaFoldDB" id="A0A1X6ZCU6"/>
<feature type="compositionally biased region" description="Low complexity" evidence="2">
    <location>
        <begin position="53"/>
        <end position="77"/>
    </location>
</feature>
<evidence type="ECO:0000256" key="1">
    <source>
        <dbReference type="SAM" id="Coils"/>
    </source>
</evidence>
<sequence>MKLIMNLLISSTVLTFAAPVIVADITGTGAVEAQGNSGGNGNGGGNGGGNGAGNASERGNSGMSGNAAAANGRGNSAVAPEDRRPLAASLKSLNSLKRNMNGIVNSADPKMEPAREYLAAVAAHDEAVEALEDAQEVYAESYDVLATAVEDLGITGAPETWAEEIEDLRTELEAGPVAEGEAGYEDYQETLADLETAEAALDQALADKAVLDAAEATELETAAASGDEALREALAAAYNSTGNGTMTPDEVTDEMLDFAKRELGV</sequence>
<feature type="chain" id="PRO_5012100875" evidence="3">
    <location>
        <begin position="18"/>
        <end position="265"/>
    </location>
</feature>
<keyword evidence="1" id="KW-0175">Coiled coil</keyword>
<dbReference type="EMBL" id="FWFN01000004">
    <property type="protein sequence ID" value="SLN47340.1"/>
    <property type="molecule type" value="Genomic_DNA"/>
</dbReference>
<evidence type="ECO:0000313" key="4">
    <source>
        <dbReference type="EMBL" id="SLN47340.1"/>
    </source>
</evidence>
<feature type="compositionally biased region" description="Gly residues" evidence="2">
    <location>
        <begin position="36"/>
        <end position="52"/>
    </location>
</feature>
<feature type="coiled-coil region" evidence="1">
    <location>
        <begin position="184"/>
        <end position="214"/>
    </location>
</feature>
<name>A0A1X6ZCU6_9RHOB</name>
<accession>A0A1X6ZCU6</accession>
<organism evidence="4 5">
    <name type="scientific">Pseudooceanicola marinus</name>
    <dbReference type="NCBI Taxonomy" id="396013"/>
    <lineage>
        <taxon>Bacteria</taxon>
        <taxon>Pseudomonadati</taxon>
        <taxon>Pseudomonadota</taxon>
        <taxon>Alphaproteobacteria</taxon>
        <taxon>Rhodobacterales</taxon>
        <taxon>Paracoccaceae</taxon>
        <taxon>Pseudooceanicola</taxon>
    </lineage>
</organism>
<gene>
    <name evidence="4" type="ORF">PSM7751_02217</name>
</gene>
<keyword evidence="5" id="KW-1185">Reference proteome</keyword>
<dbReference type="Proteomes" id="UP000193963">
    <property type="component" value="Unassembled WGS sequence"/>
</dbReference>
<feature type="signal peptide" evidence="3">
    <location>
        <begin position="1"/>
        <end position="17"/>
    </location>
</feature>
<evidence type="ECO:0000256" key="2">
    <source>
        <dbReference type="SAM" id="MobiDB-lite"/>
    </source>
</evidence>
<protein>
    <submittedName>
        <fullName evidence="4">Uncharacterized protein</fullName>
    </submittedName>
</protein>
<feature type="region of interest" description="Disordered" evidence="2">
    <location>
        <begin position="36"/>
        <end position="82"/>
    </location>
</feature>
<evidence type="ECO:0000313" key="5">
    <source>
        <dbReference type="Proteomes" id="UP000193963"/>
    </source>
</evidence>
<keyword evidence="3" id="KW-0732">Signal</keyword>
<reference evidence="4 5" key="1">
    <citation type="submission" date="2017-03" db="EMBL/GenBank/DDBJ databases">
        <authorList>
            <person name="Afonso C.L."/>
            <person name="Miller P.J."/>
            <person name="Scott M.A."/>
            <person name="Spackman E."/>
            <person name="Goraichik I."/>
            <person name="Dimitrov K.M."/>
            <person name="Suarez D.L."/>
            <person name="Swayne D.E."/>
        </authorList>
    </citation>
    <scope>NUCLEOTIDE SEQUENCE [LARGE SCALE GENOMIC DNA]</scope>
    <source>
        <strain evidence="4 5">CECT 7751</strain>
    </source>
</reference>
<proteinExistence type="predicted"/>
<evidence type="ECO:0000256" key="3">
    <source>
        <dbReference type="SAM" id="SignalP"/>
    </source>
</evidence>